<evidence type="ECO:0000259" key="4">
    <source>
        <dbReference type="PROSITE" id="PS50949"/>
    </source>
</evidence>
<dbReference type="PANTHER" id="PTHR43537:SF45">
    <property type="entry name" value="GNTR FAMILY REGULATORY PROTEIN"/>
    <property type="match status" value="1"/>
</dbReference>
<gene>
    <name evidence="5" type="ordered locus">Sulba_0016</name>
</gene>
<dbReference type="InterPro" id="IPR011711">
    <property type="entry name" value="GntR_C"/>
</dbReference>
<organism evidence="5 6">
    <name type="scientific">Sulfurospirillum barnesii (strain ATCC 700032 / DSM 10660 / SES-3)</name>
    <dbReference type="NCBI Taxonomy" id="760154"/>
    <lineage>
        <taxon>Bacteria</taxon>
        <taxon>Pseudomonadati</taxon>
        <taxon>Campylobacterota</taxon>
        <taxon>Epsilonproteobacteria</taxon>
        <taxon>Campylobacterales</taxon>
        <taxon>Sulfurospirillaceae</taxon>
        <taxon>Sulfurospirillum</taxon>
    </lineage>
</organism>
<proteinExistence type="predicted"/>
<keyword evidence="2" id="KW-0238">DNA-binding</keyword>
<dbReference type="eggNOG" id="COG1802">
    <property type="taxonomic scope" value="Bacteria"/>
</dbReference>
<evidence type="ECO:0000313" key="6">
    <source>
        <dbReference type="Proteomes" id="UP000006176"/>
    </source>
</evidence>
<dbReference type="OrthoDB" id="9812645at2"/>
<accession>I3XTS6</accession>
<dbReference type="RefSeq" id="WP_014768237.1">
    <property type="nucleotide sequence ID" value="NC_018002.1"/>
</dbReference>
<evidence type="ECO:0000256" key="3">
    <source>
        <dbReference type="ARBA" id="ARBA00023163"/>
    </source>
</evidence>
<dbReference type="EMBL" id="CP003333">
    <property type="protein sequence ID" value="AFL67350.1"/>
    <property type="molecule type" value="Genomic_DNA"/>
</dbReference>
<dbReference type="Pfam" id="PF00392">
    <property type="entry name" value="GntR"/>
    <property type="match status" value="1"/>
</dbReference>
<dbReference type="STRING" id="760154.Sulba_0016"/>
<dbReference type="HOGENOM" id="CLU_017584_5_5_7"/>
<dbReference type="InterPro" id="IPR036388">
    <property type="entry name" value="WH-like_DNA-bd_sf"/>
</dbReference>
<dbReference type="InterPro" id="IPR008920">
    <property type="entry name" value="TF_FadR/GntR_C"/>
</dbReference>
<dbReference type="InterPro" id="IPR000524">
    <property type="entry name" value="Tscrpt_reg_HTH_GntR"/>
</dbReference>
<dbReference type="PROSITE" id="PS50949">
    <property type="entry name" value="HTH_GNTR"/>
    <property type="match status" value="1"/>
</dbReference>
<evidence type="ECO:0000256" key="1">
    <source>
        <dbReference type="ARBA" id="ARBA00023015"/>
    </source>
</evidence>
<dbReference type="SMART" id="SM00345">
    <property type="entry name" value="HTH_GNTR"/>
    <property type="match status" value="1"/>
</dbReference>
<dbReference type="SUPFAM" id="SSF48008">
    <property type="entry name" value="GntR ligand-binding domain-like"/>
    <property type="match status" value="1"/>
</dbReference>
<dbReference type="KEGG" id="sba:Sulba_0016"/>
<evidence type="ECO:0000313" key="5">
    <source>
        <dbReference type="EMBL" id="AFL67350.1"/>
    </source>
</evidence>
<dbReference type="Pfam" id="PF07729">
    <property type="entry name" value="FCD"/>
    <property type="match status" value="1"/>
</dbReference>
<dbReference type="GO" id="GO:0003677">
    <property type="term" value="F:DNA binding"/>
    <property type="evidence" value="ECO:0007669"/>
    <property type="project" value="UniProtKB-KW"/>
</dbReference>
<dbReference type="SUPFAM" id="SSF46785">
    <property type="entry name" value="Winged helix' DNA-binding domain"/>
    <property type="match status" value="1"/>
</dbReference>
<dbReference type="SMART" id="SM00895">
    <property type="entry name" value="FCD"/>
    <property type="match status" value="1"/>
</dbReference>
<dbReference type="Gene3D" id="1.10.10.10">
    <property type="entry name" value="Winged helix-like DNA-binding domain superfamily/Winged helix DNA-binding domain"/>
    <property type="match status" value="1"/>
</dbReference>
<name>I3XTS6_SULBS</name>
<dbReference type="PATRIC" id="fig|760154.4.peg.17"/>
<dbReference type="CDD" id="cd07377">
    <property type="entry name" value="WHTH_GntR"/>
    <property type="match status" value="1"/>
</dbReference>
<feature type="domain" description="HTH gntR-type" evidence="4">
    <location>
        <begin position="10"/>
        <end position="77"/>
    </location>
</feature>
<evidence type="ECO:0000256" key="2">
    <source>
        <dbReference type="ARBA" id="ARBA00023125"/>
    </source>
</evidence>
<dbReference type="GO" id="GO:0003700">
    <property type="term" value="F:DNA-binding transcription factor activity"/>
    <property type="evidence" value="ECO:0007669"/>
    <property type="project" value="InterPro"/>
</dbReference>
<protein>
    <submittedName>
        <fullName evidence="5">Transcriptional regulator</fullName>
    </submittedName>
</protein>
<dbReference type="Gene3D" id="1.20.120.530">
    <property type="entry name" value="GntR ligand-binding domain-like"/>
    <property type="match status" value="1"/>
</dbReference>
<sequence>MINLQKVQMLPAREQVASMLRSSILSGGIAPGQSITLDSIGEQVGMSRTPVREAFHILASEGLLELRQNRCAIVKGISVDAIKDHYEMRILLETEALRRACERMNDETLKTIKKVNEQGRYAKEKGDTHAYNLANQAFHMSIWEAAKSEKLKSFLSLLWNGLSMNRLVTAQEYAAISLSDHEKIIEQLEKKEYERACETMRQHIIYSMNSTLENYKTH</sequence>
<keyword evidence="6" id="KW-1185">Reference proteome</keyword>
<keyword evidence="3" id="KW-0804">Transcription</keyword>
<keyword evidence="1" id="KW-0805">Transcription regulation</keyword>
<dbReference type="Proteomes" id="UP000006176">
    <property type="component" value="Chromosome"/>
</dbReference>
<dbReference type="PANTHER" id="PTHR43537">
    <property type="entry name" value="TRANSCRIPTIONAL REGULATOR, GNTR FAMILY"/>
    <property type="match status" value="1"/>
</dbReference>
<dbReference type="InterPro" id="IPR036390">
    <property type="entry name" value="WH_DNA-bd_sf"/>
</dbReference>
<dbReference type="AlphaFoldDB" id="I3XTS6"/>
<reference evidence="5 6" key="1">
    <citation type="submission" date="2012-06" db="EMBL/GenBank/DDBJ databases">
        <title>Complete sequence of Sulfurospirillum barnesii SES-3.</title>
        <authorList>
            <consortium name="US DOE Joint Genome Institute"/>
            <person name="Lucas S."/>
            <person name="Han J."/>
            <person name="Lapidus A."/>
            <person name="Cheng J.-F."/>
            <person name="Goodwin L."/>
            <person name="Pitluck S."/>
            <person name="Peters L."/>
            <person name="Ovchinnikova G."/>
            <person name="Lu M."/>
            <person name="Detter J.C."/>
            <person name="Han C."/>
            <person name="Tapia R."/>
            <person name="Land M."/>
            <person name="Hauser L."/>
            <person name="Kyrpides N."/>
            <person name="Ivanova N."/>
            <person name="Pagani I."/>
            <person name="Stolz J."/>
            <person name="Arkin A."/>
            <person name="Dehal P."/>
            <person name="Oremland R."/>
            <person name="Saltikov C."/>
            <person name="Basu P."/>
            <person name="Hollibaugh J."/>
            <person name="Newman D."/>
            <person name="Stolyar S."/>
            <person name="Hazen T."/>
            <person name="Woyke T."/>
        </authorList>
    </citation>
    <scope>NUCLEOTIDE SEQUENCE [LARGE SCALE GENOMIC DNA]</scope>
    <source>
        <strain evidence="6">ATCC 700032 / DSM 10660 / SES-3</strain>
    </source>
</reference>